<keyword evidence="2" id="KW-0472">Membrane</keyword>
<dbReference type="Proteomes" id="UP001219525">
    <property type="component" value="Unassembled WGS sequence"/>
</dbReference>
<feature type="compositionally biased region" description="Low complexity" evidence="1">
    <location>
        <begin position="94"/>
        <end position="112"/>
    </location>
</feature>
<comment type="caution">
    <text evidence="4">The sequence shown here is derived from an EMBL/GenBank/DDBJ whole genome shotgun (WGS) entry which is preliminary data.</text>
</comment>
<dbReference type="EMBL" id="JARJCW010000007">
    <property type="protein sequence ID" value="KAJ7222126.1"/>
    <property type="molecule type" value="Genomic_DNA"/>
</dbReference>
<feature type="region of interest" description="Disordered" evidence="1">
    <location>
        <begin position="184"/>
        <end position="242"/>
    </location>
</feature>
<evidence type="ECO:0000256" key="2">
    <source>
        <dbReference type="SAM" id="Phobius"/>
    </source>
</evidence>
<keyword evidence="2" id="KW-0812">Transmembrane</keyword>
<protein>
    <submittedName>
        <fullName evidence="4">Uncharacterized protein</fullName>
    </submittedName>
</protein>
<feature type="compositionally biased region" description="Low complexity" evidence="1">
    <location>
        <begin position="184"/>
        <end position="208"/>
    </location>
</feature>
<evidence type="ECO:0000256" key="3">
    <source>
        <dbReference type="SAM" id="SignalP"/>
    </source>
</evidence>
<feature type="region of interest" description="Disordered" evidence="1">
    <location>
        <begin position="94"/>
        <end position="142"/>
    </location>
</feature>
<evidence type="ECO:0000256" key="1">
    <source>
        <dbReference type="SAM" id="MobiDB-lite"/>
    </source>
</evidence>
<feature type="signal peptide" evidence="3">
    <location>
        <begin position="1"/>
        <end position="18"/>
    </location>
</feature>
<evidence type="ECO:0000313" key="5">
    <source>
        <dbReference type="Proteomes" id="UP001219525"/>
    </source>
</evidence>
<proteinExistence type="predicted"/>
<dbReference type="AlphaFoldDB" id="A0AAD6VT60"/>
<keyword evidence="2" id="KW-1133">Transmembrane helix</keyword>
<accession>A0AAD6VT60</accession>
<reference evidence="4" key="1">
    <citation type="submission" date="2023-03" db="EMBL/GenBank/DDBJ databases">
        <title>Massive genome expansion in bonnet fungi (Mycena s.s.) driven by repeated elements and novel gene families across ecological guilds.</title>
        <authorList>
            <consortium name="Lawrence Berkeley National Laboratory"/>
            <person name="Harder C.B."/>
            <person name="Miyauchi S."/>
            <person name="Viragh M."/>
            <person name="Kuo A."/>
            <person name="Thoen E."/>
            <person name="Andreopoulos B."/>
            <person name="Lu D."/>
            <person name="Skrede I."/>
            <person name="Drula E."/>
            <person name="Henrissat B."/>
            <person name="Morin E."/>
            <person name="Kohler A."/>
            <person name="Barry K."/>
            <person name="LaButti K."/>
            <person name="Morin E."/>
            <person name="Salamov A."/>
            <person name="Lipzen A."/>
            <person name="Mereny Z."/>
            <person name="Hegedus B."/>
            <person name="Baldrian P."/>
            <person name="Stursova M."/>
            <person name="Weitz H."/>
            <person name="Taylor A."/>
            <person name="Grigoriev I.V."/>
            <person name="Nagy L.G."/>
            <person name="Martin F."/>
            <person name="Kauserud H."/>
        </authorList>
    </citation>
    <scope>NUCLEOTIDE SEQUENCE</scope>
    <source>
        <strain evidence="4">9144</strain>
    </source>
</reference>
<evidence type="ECO:0000313" key="4">
    <source>
        <dbReference type="EMBL" id="KAJ7222126.1"/>
    </source>
</evidence>
<keyword evidence="5" id="KW-1185">Reference proteome</keyword>
<feature type="region of interest" description="Disordered" evidence="1">
    <location>
        <begin position="24"/>
        <end position="51"/>
    </location>
</feature>
<sequence length="387" mass="39327">MLQSRSLLVLAWAATTFATLQRSPSARSSSSSGLVDASDCPPKDRNSSSLLTSENLKDGFVECDYKTAGECVYFVNGGFSSGGSVCPPFITSSSQSTSTTSSSQLTSTVTGTDNQSSGGATESGLVDASDCPPKDRNSSSLLTSENLKDGFVECDYKTAGECVYFVNGGFSSGGSVCPPFITSSSQSTSTTSSSKSTSTTSSSQSTSTATGTDNQSSGGATESGFVDASDCPPKDRNSSSLLTSENLKDGFVECDYKTAGECVYFVNGGFSSGGSVCPPSISSTASGIFAVADLADNVSGSSGGSSSGSNGTPTSVLIALLVINGVLVVGILTLLALYARDRRPAAAAAGPSPRWGHSGWYAKVDNADDDVPVALLSGGYYDPHQKP</sequence>
<organism evidence="4 5">
    <name type="scientific">Mycena pura</name>
    <dbReference type="NCBI Taxonomy" id="153505"/>
    <lineage>
        <taxon>Eukaryota</taxon>
        <taxon>Fungi</taxon>
        <taxon>Dikarya</taxon>
        <taxon>Basidiomycota</taxon>
        <taxon>Agaricomycotina</taxon>
        <taxon>Agaricomycetes</taxon>
        <taxon>Agaricomycetidae</taxon>
        <taxon>Agaricales</taxon>
        <taxon>Marasmiineae</taxon>
        <taxon>Mycenaceae</taxon>
        <taxon>Mycena</taxon>
    </lineage>
</organism>
<feature type="chain" id="PRO_5041917598" evidence="3">
    <location>
        <begin position="19"/>
        <end position="387"/>
    </location>
</feature>
<feature type="compositionally biased region" description="Polar residues" evidence="1">
    <location>
        <begin position="209"/>
        <end position="220"/>
    </location>
</feature>
<name>A0AAD6VT60_9AGAR</name>
<feature type="transmembrane region" description="Helical" evidence="2">
    <location>
        <begin position="316"/>
        <end position="338"/>
    </location>
</feature>
<gene>
    <name evidence="4" type="ORF">GGX14DRAFT_558227</name>
</gene>
<keyword evidence="3" id="KW-0732">Signal</keyword>